<reference evidence="2 3" key="1">
    <citation type="submission" date="2018-05" db="EMBL/GenBank/DDBJ databases">
        <title>Genomic Encyclopedia of Archaeal and Bacterial Type Strains, Phase II (KMG-II): from individual species to whole genera.</title>
        <authorList>
            <person name="Goeker M."/>
        </authorList>
    </citation>
    <scope>NUCLEOTIDE SEQUENCE [LARGE SCALE GENOMIC DNA]</scope>
    <source>
        <strain evidence="2 3">DSM 45184</strain>
    </source>
</reference>
<feature type="transmembrane region" description="Helical" evidence="1">
    <location>
        <begin position="7"/>
        <end position="27"/>
    </location>
</feature>
<keyword evidence="1" id="KW-1133">Transmembrane helix</keyword>
<keyword evidence="1" id="KW-0472">Membrane</keyword>
<proteinExistence type="predicted"/>
<evidence type="ECO:0000256" key="1">
    <source>
        <dbReference type="SAM" id="Phobius"/>
    </source>
</evidence>
<organism evidence="2 3">
    <name type="scientific">Actinoplanes xinjiangensis</name>
    <dbReference type="NCBI Taxonomy" id="512350"/>
    <lineage>
        <taxon>Bacteria</taxon>
        <taxon>Bacillati</taxon>
        <taxon>Actinomycetota</taxon>
        <taxon>Actinomycetes</taxon>
        <taxon>Micromonosporales</taxon>
        <taxon>Micromonosporaceae</taxon>
        <taxon>Actinoplanes</taxon>
    </lineage>
</organism>
<name>A0A316FWV0_9ACTN</name>
<sequence>MTMRFQYLLLLLVVTAGLLYFAMLGVLHR</sequence>
<keyword evidence="1" id="KW-0812">Transmembrane</keyword>
<dbReference type="Proteomes" id="UP000245697">
    <property type="component" value="Unassembled WGS sequence"/>
</dbReference>
<dbReference type="EMBL" id="QGGR01000001">
    <property type="protein sequence ID" value="PWK52595.1"/>
    <property type="molecule type" value="Genomic_DNA"/>
</dbReference>
<evidence type="ECO:0000313" key="3">
    <source>
        <dbReference type="Proteomes" id="UP000245697"/>
    </source>
</evidence>
<comment type="caution">
    <text evidence="2">The sequence shown here is derived from an EMBL/GenBank/DDBJ whole genome shotgun (WGS) entry which is preliminary data.</text>
</comment>
<protein>
    <submittedName>
        <fullName evidence="2">Uncharacterized protein</fullName>
    </submittedName>
</protein>
<gene>
    <name evidence="2" type="ORF">BC793_101604</name>
</gene>
<keyword evidence="3" id="KW-1185">Reference proteome</keyword>
<dbReference type="AlphaFoldDB" id="A0A316FWV0"/>
<evidence type="ECO:0000313" key="2">
    <source>
        <dbReference type="EMBL" id="PWK52595.1"/>
    </source>
</evidence>
<accession>A0A316FWV0</accession>